<comment type="caution">
    <text evidence="1">The sequence shown here is derived from an EMBL/GenBank/DDBJ whole genome shotgun (WGS) entry which is preliminary data.</text>
</comment>
<organism evidence="1 2">
    <name type="scientific">Synaphobranchus kaupii</name>
    <name type="common">Kaup's arrowtooth eel</name>
    <dbReference type="NCBI Taxonomy" id="118154"/>
    <lineage>
        <taxon>Eukaryota</taxon>
        <taxon>Metazoa</taxon>
        <taxon>Chordata</taxon>
        <taxon>Craniata</taxon>
        <taxon>Vertebrata</taxon>
        <taxon>Euteleostomi</taxon>
        <taxon>Actinopterygii</taxon>
        <taxon>Neopterygii</taxon>
        <taxon>Teleostei</taxon>
        <taxon>Anguilliformes</taxon>
        <taxon>Synaphobranchidae</taxon>
        <taxon>Synaphobranchus</taxon>
    </lineage>
</organism>
<protein>
    <submittedName>
        <fullName evidence="1">Uncharacterized protein</fullName>
    </submittedName>
</protein>
<evidence type="ECO:0000313" key="2">
    <source>
        <dbReference type="Proteomes" id="UP001152622"/>
    </source>
</evidence>
<name>A0A9Q1EAL6_SYNKA</name>
<sequence length="154" mass="17067">MKGHDDVTSSRDSPSSATDGMVFLSLRQGRLSKALAANFIFHVDTVTGQLFSDYQKRDGRQCERRREHRRLALGSLSSFPRLLGYRRTGSPLSQATTVYQLGAVGRYVNENETAGHPGLGTEFHGNKRQMSLTGQSPVNHHHVAVLRCDWPGSD</sequence>
<dbReference type="Proteomes" id="UP001152622">
    <property type="component" value="Chromosome 21"/>
</dbReference>
<accession>A0A9Q1EAL6</accession>
<dbReference type="AlphaFoldDB" id="A0A9Q1EAL6"/>
<proteinExistence type="predicted"/>
<gene>
    <name evidence="1" type="ORF">SKAU_G00408660</name>
</gene>
<evidence type="ECO:0000313" key="1">
    <source>
        <dbReference type="EMBL" id="KAJ8335227.1"/>
    </source>
</evidence>
<dbReference type="EMBL" id="JAINUF010000021">
    <property type="protein sequence ID" value="KAJ8335227.1"/>
    <property type="molecule type" value="Genomic_DNA"/>
</dbReference>
<reference evidence="1" key="1">
    <citation type="journal article" date="2023" name="Science">
        <title>Genome structures resolve the early diversification of teleost fishes.</title>
        <authorList>
            <person name="Parey E."/>
            <person name="Louis A."/>
            <person name="Montfort J."/>
            <person name="Bouchez O."/>
            <person name="Roques C."/>
            <person name="Iampietro C."/>
            <person name="Lluch J."/>
            <person name="Castinel A."/>
            <person name="Donnadieu C."/>
            <person name="Desvignes T."/>
            <person name="Floi Bucao C."/>
            <person name="Jouanno E."/>
            <person name="Wen M."/>
            <person name="Mejri S."/>
            <person name="Dirks R."/>
            <person name="Jansen H."/>
            <person name="Henkel C."/>
            <person name="Chen W.J."/>
            <person name="Zahm M."/>
            <person name="Cabau C."/>
            <person name="Klopp C."/>
            <person name="Thompson A.W."/>
            <person name="Robinson-Rechavi M."/>
            <person name="Braasch I."/>
            <person name="Lecointre G."/>
            <person name="Bobe J."/>
            <person name="Postlethwait J.H."/>
            <person name="Berthelot C."/>
            <person name="Roest Crollius H."/>
            <person name="Guiguen Y."/>
        </authorList>
    </citation>
    <scope>NUCLEOTIDE SEQUENCE</scope>
    <source>
        <strain evidence="1">WJC10195</strain>
    </source>
</reference>
<keyword evidence="2" id="KW-1185">Reference proteome</keyword>